<dbReference type="PROSITE" id="PS01033">
    <property type="entry name" value="GLOBIN"/>
    <property type="match status" value="1"/>
</dbReference>
<protein>
    <recommendedName>
        <fullName evidence="4">nitric oxide dioxygenase</fullName>
        <ecNumber evidence="4">1.14.12.17</ecNumber>
    </recommendedName>
</protein>
<evidence type="ECO:0000256" key="6">
    <source>
        <dbReference type="ARBA" id="ARBA00022857"/>
    </source>
</evidence>
<dbReference type="EC" id="1.14.12.17" evidence="4"/>
<evidence type="ECO:0000256" key="9">
    <source>
        <dbReference type="ARBA" id="ARBA00048649"/>
    </source>
</evidence>
<name>A0A1H1GXN9_9ACTN</name>
<keyword evidence="16" id="KW-1185">Reference proteome</keyword>
<dbReference type="PANTHER" id="PTHR47354:SF5">
    <property type="entry name" value="PROTEIN RFBI"/>
    <property type="match status" value="1"/>
</dbReference>
<dbReference type="CDD" id="cd19753">
    <property type="entry name" value="Mb-like_oxidoreductase"/>
    <property type="match status" value="1"/>
</dbReference>
<gene>
    <name evidence="15" type="ORF">SAMN04489764_3898</name>
</gene>
<dbReference type="Proteomes" id="UP000217103">
    <property type="component" value="Unassembled WGS sequence"/>
</dbReference>
<evidence type="ECO:0000256" key="4">
    <source>
        <dbReference type="ARBA" id="ARBA00012229"/>
    </source>
</evidence>
<dbReference type="Pfam" id="PF00175">
    <property type="entry name" value="NAD_binding_1"/>
    <property type="match status" value="1"/>
</dbReference>
<dbReference type="Gene3D" id="2.40.30.10">
    <property type="entry name" value="Translation factors"/>
    <property type="match status" value="1"/>
</dbReference>
<comment type="similarity">
    <text evidence="3">In the C-terminal section; belongs to the flavoprotein pyridine nucleotide cytochrome reductase family.</text>
</comment>
<keyword evidence="7" id="KW-0411">Iron-sulfur</keyword>
<dbReference type="PANTHER" id="PTHR47354">
    <property type="entry name" value="NADH OXIDOREDUCTASE HCR"/>
    <property type="match status" value="1"/>
</dbReference>
<dbReference type="CDD" id="cd06187">
    <property type="entry name" value="O2ase_reductase_like"/>
    <property type="match status" value="1"/>
</dbReference>
<comment type="cofactor">
    <cofactor evidence="2">
        <name>FAD</name>
        <dbReference type="ChEBI" id="CHEBI:57692"/>
    </cofactor>
</comment>
<dbReference type="STRING" id="35622.SAMN04489764_3898"/>
<dbReference type="Gene3D" id="3.40.50.80">
    <property type="entry name" value="Nucleotide-binding domain of ferredoxin-NADP reductase (FNR) module"/>
    <property type="match status" value="1"/>
</dbReference>
<comment type="catalytic activity">
    <reaction evidence="10">
        <text>2 nitric oxide + NADPH + 2 O2 = 2 nitrate + NADP(+) + H(+)</text>
        <dbReference type="Rhea" id="RHEA:19465"/>
        <dbReference type="ChEBI" id="CHEBI:15378"/>
        <dbReference type="ChEBI" id="CHEBI:15379"/>
        <dbReference type="ChEBI" id="CHEBI:16480"/>
        <dbReference type="ChEBI" id="CHEBI:17632"/>
        <dbReference type="ChEBI" id="CHEBI:57783"/>
        <dbReference type="ChEBI" id="CHEBI:58349"/>
        <dbReference type="EC" id="1.14.12.17"/>
    </reaction>
</comment>
<dbReference type="InterPro" id="IPR017927">
    <property type="entry name" value="FAD-bd_FR_type"/>
</dbReference>
<dbReference type="GO" id="GO:0020037">
    <property type="term" value="F:heme binding"/>
    <property type="evidence" value="ECO:0007669"/>
    <property type="project" value="InterPro"/>
</dbReference>
<keyword evidence="8" id="KW-0520">NAD</keyword>
<evidence type="ECO:0000256" key="11">
    <source>
        <dbReference type="RuleBase" id="RU000356"/>
    </source>
</evidence>
<evidence type="ECO:0000313" key="16">
    <source>
        <dbReference type="Proteomes" id="UP000217103"/>
    </source>
</evidence>
<evidence type="ECO:0000313" key="15">
    <source>
        <dbReference type="EMBL" id="SDR17954.1"/>
    </source>
</evidence>
<keyword evidence="5" id="KW-0001">2Fe-2S</keyword>
<dbReference type="PRINTS" id="PR00410">
    <property type="entry name" value="PHEHYDRXLASE"/>
</dbReference>
<dbReference type="SUPFAM" id="SSF63380">
    <property type="entry name" value="Riboflavin synthase domain-like"/>
    <property type="match status" value="1"/>
</dbReference>
<dbReference type="InterPro" id="IPR000971">
    <property type="entry name" value="Globin"/>
</dbReference>
<dbReference type="InterPro" id="IPR012292">
    <property type="entry name" value="Globin/Proto"/>
</dbReference>
<keyword evidence="11" id="KW-0813">Transport</keyword>
<keyword evidence="11" id="KW-0408">Iron</keyword>
<feature type="region of interest" description="Disordered" evidence="12">
    <location>
        <begin position="355"/>
        <end position="374"/>
    </location>
</feature>
<dbReference type="Pfam" id="PF00042">
    <property type="entry name" value="Globin"/>
    <property type="match status" value="1"/>
</dbReference>
<dbReference type="InterPro" id="IPR008333">
    <property type="entry name" value="Cbr1-like_FAD-bd_dom"/>
</dbReference>
<proteinExistence type="inferred from homology"/>
<feature type="domain" description="Globin" evidence="13">
    <location>
        <begin position="1"/>
        <end position="133"/>
    </location>
</feature>
<dbReference type="GO" id="GO:0008941">
    <property type="term" value="F:nitric oxide dioxygenase NAD(P)H activity"/>
    <property type="evidence" value="ECO:0007669"/>
    <property type="project" value="UniProtKB-EC"/>
</dbReference>
<dbReference type="InterPro" id="IPR050415">
    <property type="entry name" value="MRET"/>
</dbReference>
<dbReference type="PROSITE" id="PS51384">
    <property type="entry name" value="FAD_FR"/>
    <property type="match status" value="1"/>
</dbReference>
<dbReference type="InterPro" id="IPR001433">
    <property type="entry name" value="OxRdtase_FAD/NAD-bd"/>
</dbReference>
<evidence type="ECO:0000256" key="5">
    <source>
        <dbReference type="ARBA" id="ARBA00022714"/>
    </source>
</evidence>
<sequence>MSINPRLVKESLACLEPVADQAMAYLYGRLFAAVPGLRALFPPAMNAQRELLFQAITRVAWTLDSPDGLAARLKRLGRAHRKYGVLPEHYPAFGEALLATVRRFAAEVWTPETEAAWVSACTTAIELMSEGARADDGPAWWPAEVVDHDIRTPDIAVITLRPAQELPFRAGQYVEVQTPRWPRVWRAYSIANAPRPDGTVRLHVRTVPGGWVSTALTRHTRVGDTLLLGPPSGGVPLPDGEHDILAVADDTGLAPLKAIIEHVIASGLRPRVCLVHGARTAAELYDIPDLVRMQSAWPWLRVVPVVSDQQGYEGERGTPPDVLPRLGSWRDHVAYVCGPSPMVEATVRVLQQEGVPPERIHRPGMPSDSWDAYP</sequence>
<dbReference type="SUPFAM" id="SSF46458">
    <property type="entry name" value="Globin-like"/>
    <property type="match status" value="1"/>
</dbReference>
<evidence type="ECO:0000256" key="3">
    <source>
        <dbReference type="ARBA" id="ARBA00006401"/>
    </source>
</evidence>
<evidence type="ECO:0000256" key="1">
    <source>
        <dbReference type="ARBA" id="ARBA00001970"/>
    </source>
</evidence>
<organism evidence="15 16">
    <name type="scientific">Thermostaphylospora chromogena</name>
    <dbReference type="NCBI Taxonomy" id="35622"/>
    <lineage>
        <taxon>Bacteria</taxon>
        <taxon>Bacillati</taxon>
        <taxon>Actinomycetota</taxon>
        <taxon>Actinomycetes</taxon>
        <taxon>Streptosporangiales</taxon>
        <taxon>Thermomonosporaceae</taxon>
        <taxon>Thermostaphylospora</taxon>
    </lineage>
</organism>
<evidence type="ECO:0000256" key="7">
    <source>
        <dbReference type="ARBA" id="ARBA00023014"/>
    </source>
</evidence>
<keyword evidence="11" id="KW-0561">Oxygen transport</keyword>
<dbReference type="GO" id="GO:0019825">
    <property type="term" value="F:oxygen binding"/>
    <property type="evidence" value="ECO:0007669"/>
    <property type="project" value="InterPro"/>
</dbReference>
<dbReference type="InterPro" id="IPR039261">
    <property type="entry name" value="FNR_nucleotide-bd"/>
</dbReference>
<dbReference type="AlphaFoldDB" id="A0A1H1GXN9"/>
<comment type="catalytic activity">
    <reaction evidence="9">
        <text>2 nitric oxide + NADH + 2 O2 = 2 nitrate + NAD(+) + H(+)</text>
        <dbReference type="Rhea" id="RHEA:19469"/>
        <dbReference type="ChEBI" id="CHEBI:15378"/>
        <dbReference type="ChEBI" id="CHEBI:15379"/>
        <dbReference type="ChEBI" id="CHEBI:16480"/>
        <dbReference type="ChEBI" id="CHEBI:17632"/>
        <dbReference type="ChEBI" id="CHEBI:57540"/>
        <dbReference type="ChEBI" id="CHEBI:57945"/>
        <dbReference type="EC" id="1.14.12.17"/>
    </reaction>
</comment>
<dbReference type="OrthoDB" id="3213438at2"/>
<dbReference type="InterPro" id="IPR017938">
    <property type="entry name" value="Riboflavin_synthase-like_b-brl"/>
</dbReference>
<evidence type="ECO:0000256" key="12">
    <source>
        <dbReference type="SAM" id="MobiDB-lite"/>
    </source>
</evidence>
<evidence type="ECO:0000256" key="2">
    <source>
        <dbReference type="ARBA" id="ARBA00001974"/>
    </source>
</evidence>
<dbReference type="Gene3D" id="1.10.490.10">
    <property type="entry name" value="Globins"/>
    <property type="match status" value="1"/>
</dbReference>
<keyword evidence="11" id="KW-0349">Heme</keyword>
<dbReference type="EMBL" id="FNKK01000002">
    <property type="protein sequence ID" value="SDR17954.1"/>
    <property type="molecule type" value="Genomic_DNA"/>
</dbReference>
<comment type="cofactor">
    <cofactor evidence="1">
        <name>heme b</name>
        <dbReference type="ChEBI" id="CHEBI:60344"/>
    </cofactor>
</comment>
<accession>A0A1H1GXN9</accession>
<comment type="similarity">
    <text evidence="11">Belongs to the globin family.</text>
</comment>
<keyword evidence="11" id="KW-0479">Metal-binding</keyword>
<reference evidence="15 16" key="1">
    <citation type="submission" date="2016-10" db="EMBL/GenBank/DDBJ databases">
        <authorList>
            <person name="de Groot N.N."/>
        </authorList>
    </citation>
    <scope>NUCLEOTIDE SEQUENCE [LARGE SCALE GENOMIC DNA]</scope>
    <source>
        <strain evidence="15 16">DSM 43794</strain>
    </source>
</reference>
<dbReference type="GO" id="GO:0051537">
    <property type="term" value="F:2 iron, 2 sulfur cluster binding"/>
    <property type="evidence" value="ECO:0007669"/>
    <property type="project" value="UniProtKB-KW"/>
</dbReference>
<dbReference type="GO" id="GO:0005344">
    <property type="term" value="F:oxygen carrier activity"/>
    <property type="evidence" value="ECO:0007669"/>
    <property type="project" value="UniProtKB-KW"/>
</dbReference>
<evidence type="ECO:0000256" key="10">
    <source>
        <dbReference type="ARBA" id="ARBA00049433"/>
    </source>
</evidence>
<dbReference type="SUPFAM" id="SSF52343">
    <property type="entry name" value="Ferredoxin reductase-like, C-terminal NADP-linked domain"/>
    <property type="match status" value="1"/>
</dbReference>
<feature type="domain" description="FAD-binding FR-type" evidence="14">
    <location>
        <begin position="138"/>
        <end position="238"/>
    </location>
</feature>
<dbReference type="InterPro" id="IPR009050">
    <property type="entry name" value="Globin-like_sf"/>
</dbReference>
<evidence type="ECO:0000256" key="8">
    <source>
        <dbReference type="ARBA" id="ARBA00023027"/>
    </source>
</evidence>
<keyword evidence="6" id="KW-0521">NADP</keyword>
<evidence type="ECO:0000259" key="14">
    <source>
        <dbReference type="PROSITE" id="PS51384"/>
    </source>
</evidence>
<evidence type="ECO:0000259" key="13">
    <source>
        <dbReference type="PROSITE" id="PS01033"/>
    </source>
</evidence>
<dbReference type="Pfam" id="PF00970">
    <property type="entry name" value="FAD_binding_6"/>
    <property type="match status" value="1"/>
</dbReference>